<name>G4Z7G0_PHYSP</name>
<dbReference type="GeneID" id="20643554"/>
<dbReference type="InParanoid" id="G4Z7G0"/>
<proteinExistence type="predicted"/>
<dbReference type="FunFam" id="3.40.50.720:FF:000363">
    <property type="entry name" value="D-isomer specific 2-hydroxyacid dehydrogenase"/>
    <property type="match status" value="1"/>
</dbReference>
<reference evidence="5 6" key="1">
    <citation type="journal article" date="2006" name="Science">
        <title>Phytophthora genome sequences uncover evolutionary origins and mechanisms of pathogenesis.</title>
        <authorList>
            <person name="Tyler B.M."/>
            <person name="Tripathy S."/>
            <person name="Zhang X."/>
            <person name="Dehal P."/>
            <person name="Jiang R.H."/>
            <person name="Aerts A."/>
            <person name="Arredondo F.D."/>
            <person name="Baxter L."/>
            <person name="Bensasson D."/>
            <person name="Beynon J.L."/>
            <person name="Chapman J."/>
            <person name="Damasceno C.M."/>
            <person name="Dorrance A.E."/>
            <person name="Dou D."/>
            <person name="Dickerman A.W."/>
            <person name="Dubchak I.L."/>
            <person name="Garbelotto M."/>
            <person name="Gijzen M."/>
            <person name="Gordon S.G."/>
            <person name="Govers F."/>
            <person name="Grunwald N.J."/>
            <person name="Huang W."/>
            <person name="Ivors K.L."/>
            <person name="Jones R.W."/>
            <person name="Kamoun S."/>
            <person name="Krampis K."/>
            <person name="Lamour K.H."/>
            <person name="Lee M.K."/>
            <person name="McDonald W.H."/>
            <person name="Medina M."/>
            <person name="Meijer H.J."/>
            <person name="Nordberg E.K."/>
            <person name="Maclean D.J."/>
            <person name="Ospina-Giraldo M.D."/>
            <person name="Morris P.F."/>
            <person name="Phuntumart V."/>
            <person name="Putnam N.H."/>
            <person name="Rash S."/>
            <person name="Rose J.K."/>
            <person name="Sakihama Y."/>
            <person name="Salamov A.A."/>
            <person name="Savidor A."/>
            <person name="Scheuring C.F."/>
            <person name="Smith B.M."/>
            <person name="Sobral B.W."/>
            <person name="Terry A."/>
            <person name="Torto-Alalibo T.A."/>
            <person name="Win J."/>
            <person name="Xu Z."/>
            <person name="Zhang H."/>
            <person name="Grigoriev I.V."/>
            <person name="Rokhsar D.S."/>
            <person name="Boore J.L."/>
        </authorList>
    </citation>
    <scope>NUCLEOTIDE SEQUENCE [LARGE SCALE GENOMIC DNA]</scope>
    <source>
        <strain evidence="5 6">P6497</strain>
    </source>
</reference>
<keyword evidence="6" id="KW-1185">Reference proteome</keyword>
<dbReference type="PANTHER" id="PTHR43333">
    <property type="entry name" value="2-HACID_DH_C DOMAIN-CONTAINING PROTEIN"/>
    <property type="match status" value="1"/>
</dbReference>
<evidence type="ECO:0000259" key="4">
    <source>
        <dbReference type="Pfam" id="PF02826"/>
    </source>
</evidence>
<feature type="region of interest" description="Disordered" evidence="3">
    <location>
        <begin position="58"/>
        <end position="77"/>
    </location>
</feature>
<dbReference type="PANTHER" id="PTHR43333:SF1">
    <property type="entry name" value="D-ISOMER SPECIFIC 2-HYDROXYACID DEHYDROGENASE NAD-BINDING DOMAIN-CONTAINING PROTEIN"/>
    <property type="match status" value="1"/>
</dbReference>
<keyword evidence="2" id="KW-0520">NAD</keyword>
<dbReference type="CDD" id="cd05300">
    <property type="entry name" value="2-Hacid_dh_1"/>
    <property type="match status" value="1"/>
</dbReference>
<dbReference type="KEGG" id="psoj:PHYSODRAFT_313060"/>
<evidence type="ECO:0000313" key="6">
    <source>
        <dbReference type="Proteomes" id="UP000002640"/>
    </source>
</evidence>
<keyword evidence="1" id="KW-0560">Oxidoreductase</keyword>
<dbReference type="InterPro" id="IPR036291">
    <property type="entry name" value="NAD(P)-bd_dom_sf"/>
</dbReference>
<dbReference type="GO" id="GO:0051287">
    <property type="term" value="F:NAD binding"/>
    <property type="evidence" value="ECO:0007669"/>
    <property type="project" value="InterPro"/>
</dbReference>
<protein>
    <recommendedName>
        <fullName evidence="4">D-isomer specific 2-hydroxyacid dehydrogenase NAD-binding domain-containing protein</fullName>
    </recommendedName>
</protein>
<organism evidence="5 6">
    <name type="scientific">Phytophthora sojae (strain P6497)</name>
    <name type="common">Soybean stem and root rot agent</name>
    <name type="synonym">Phytophthora megasperma f. sp. glycines</name>
    <dbReference type="NCBI Taxonomy" id="1094619"/>
    <lineage>
        <taxon>Eukaryota</taxon>
        <taxon>Sar</taxon>
        <taxon>Stramenopiles</taxon>
        <taxon>Oomycota</taxon>
        <taxon>Peronosporomycetes</taxon>
        <taxon>Peronosporales</taxon>
        <taxon>Peronosporaceae</taxon>
        <taxon>Phytophthora</taxon>
    </lineage>
</organism>
<dbReference type="AlphaFoldDB" id="G4Z7G0"/>
<accession>G4Z7G0</accession>
<dbReference type="SMR" id="G4Z7G0"/>
<dbReference type="InterPro" id="IPR006140">
    <property type="entry name" value="D-isomer_DH_NAD-bd"/>
</dbReference>
<evidence type="ECO:0000256" key="1">
    <source>
        <dbReference type="ARBA" id="ARBA00023002"/>
    </source>
</evidence>
<dbReference type="Pfam" id="PF02826">
    <property type="entry name" value="2-Hacid_dh_C"/>
    <property type="match status" value="1"/>
</dbReference>
<dbReference type="SUPFAM" id="SSF51735">
    <property type="entry name" value="NAD(P)-binding Rossmann-fold domains"/>
    <property type="match status" value="1"/>
</dbReference>
<evidence type="ECO:0000256" key="2">
    <source>
        <dbReference type="ARBA" id="ARBA00023027"/>
    </source>
</evidence>
<dbReference type="STRING" id="1094619.G4Z7G0"/>
<dbReference type="RefSeq" id="XP_009523080.1">
    <property type="nucleotide sequence ID" value="XM_009524785.1"/>
</dbReference>
<gene>
    <name evidence="5" type="ORF">PHYSODRAFT_313060</name>
</gene>
<sequence length="382" mass="42253">MTSSQIQIPVVSIIPGIGDAVRQQLSSPAAASTSAGKLFQASQLEIVDLPLPVVCPPSASNNHQPKGAVGAPAPTTPEWKLDPKQQRILEDAEVLFMDAHMAAPLLLAPKTNLPFELQHLLKKVQWVQGTYAGVDSYHQFPEAPADPDFTVTRAGGIMPTALAQFVFGYVIAIERKLFKAKEFQEKREFARWELKYRSFRQLTVGILGLGDVGQEIGRTLKASGFQVVGFKRRVSDEDRKALASSPDRVSNNLSEVLEQSDYIVNVLPSTDATRYLLTENTLEVCRKKQPVFINVGRGDVISEETIVNALEKGLLSKAVLDVFEKEPLPKDSPLWTHPKVIVTPHIAGTVFPEDVADVFVKNLNRRLEKKPVLYQMDWSSGY</sequence>
<evidence type="ECO:0000313" key="5">
    <source>
        <dbReference type="EMBL" id="EGZ20363.1"/>
    </source>
</evidence>
<evidence type="ECO:0000256" key="3">
    <source>
        <dbReference type="SAM" id="MobiDB-lite"/>
    </source>
</evidence>
<dbReference type="Proteomes" id="UP000002640">
    <property type="component" value="Unassembled WGS sequence"/>
</dbReference>
<dbReference type="OMA" id="WHHGTDK"/>
<dbReference type="EMBL" id="JH159153">
    <property type="protein sequence ID" value="EGZ20363.1"/>
    <property type="molecule type" value="Genomic_DNA"/>
</dbReference>
<dbReference type="Gene3D" id="3.40.50.720">
    <property type="entry name" value="NAD(P)-binding Rossmann-like Domain"/>
    <property type="match status" value="2"/>
</dbReference>
<dbReference type="GO" id="GO:0016491">
    <property type="term" value="F:oxidoreductase activity"/>
    <property type="evidence" value="ECO:0007669"/>
    <property type="project" value="UniProtKB-KW"/>
</dbReference>
<feature type="domain" description="D-isomer specific 2-hydroxyacid dehydrogenase NAD-binding" evidence="4">
    <location>
        <begin position="168"/>
        <end position="347"/>
    </location>
</feature>